<proteinExistence type="predicted"/>
<dbReference type="AlphaFoldDB" id="A0A6L2K575"/>
<evidence type="ECO:0000313" key="2">
    <source>
        <dbReference type="EMBL" id="GEU43215.1"/>
    </source>
</evidence>
<accession>A0A6L2K575</accession>
<keyword evidence="1" id="KW-0175">Coiled coil</keyword>
<evidence type="ECO:0000256" key="1">
    <source>
        <dbReference type="SAM" id="Coils"/>
    </source>
</evidence>
<comment type="caution">
    <text evidence="2">The sequence shown here is derived from an EMBL/GenBank/DDBJ whole genome shotgun (WGS) entry which is preliminary data.</text>
</comment>
<feature type="coiled-coil region" evidence="1">
    <location>
        <begin position="5"/>
        <end position="39"/>
    </location>
</feature>
<name>A0A6L2K575_TANCI</name>
<organism evidence="2">
    <name type="scientific">Tanacetum cinerariifolium</name>
    <name type="common">Dalmatian daisy</name>
    <name type="synonym">Chrysanthemum cinerariifolium</name>
    <dbReference type="NCBI Taxonomy" id="118510"/>
    <lineage>
        <taxon>Eukaryota</taxon>
        <taxon>Viridiplantae</taxon>
        <taxon>Streptophyta</taxon>
        <taxon>Embryophyta</taxon>
        <taxon>Tracheophyta</taxon>
        <taxon>Spermatophyta</taxon>
        <taxon>Magnoliopsida</taxon>
        <taxon>eudicotyledons</taxon>
        <taxon>Gunneridae</taxon>
        <taxon>Pentapetalae</taxon>
        <taxon>asterids</taxon>
        <taxon>campanulids</taxon>
        <taxon>Asterales</taxon>
        <taxon>Asteraceae</taxon>
        <taxon>Asteroideae</taxon>
        <taxon>Anthemideae</taxon>
        <taxon>Anthemidinae</taxon>
        <taxon>Tanacetum</taxon>
    </lineage>
</organism>
<dbReference type="EMBL" id="BKCJ010001678">
    <property type="protein sequence ID" value="GEU43215.1"/>
    <property type="molecule type" value="Genomic_DNA"/>
</dbReference>
<sequence length="337" mass="38853">MEQDKVAQNLEITKLKTRVKKLERANKVKTLKLKRLRKVGTSQRIESSDDTIMEDVSNQGRMIDELDKDECVVLINEKEETKEVKDITGDAQVKGRQAEIYQINMDHAAKVLSIQEDEPEVQEVVEVVTTAKLITEVVAAISEIVLLIQRRGVVIRDPEEESYAKTPTETKSKDKGKGMSYDNIRPIFEAKFNANMEFILKSKEQMEEEESRAIASINETPAQKAAKRRRLNEEAEDIEELKKHLEIMPNKDDDVYTEATQLSRKVPVMDYQIIYFNNKPHYKIICADDTHQLYVSFITFLKNFDREELESLKKILTLEVYIGSDAEYSTAKSERAE</sequence>
<reference evidence="2" key="1">
    <citation type="journal article" date="2019" name="Sci. Rep.">
        <title>Draft genome of Tanacetum cinerariifolium, the natural source of mosquito coil.</title>
        <authorList>
            <person name="Yamashiro T."/>
            <person name="Shiraishi A."/>
            <person name="Satake H."/>
            <person name="Nakayama K."/>
        </authorList>
    </citation>
    <scope>NUCLEOTIDE SEQUENCE</scope>
</reference>
<gene>
    <name evidence="2" type="ORF">Tci_015193</name>
</gene>
<protein>
    <submittedName>
        <fullName evidence="2">Uncharacterized protein</fullName>
    </submittedName>
</protein>